<reference evidence="3" key="1">
    <citation type="journal article" date="2020" name="mSystems">
        <title>Genome- and Community-Level Interaction Insights into Carbon Utilization and Element Cycling Functions of Hydrothermarchaeota in Hydrothermal Sediment.</title>
        <authorList>
            <person name="Zhou Z."/>
            <person name="Liu Y."/>
            <person name="Xu W."/>
            <person name="Pan J."/>
            <person name="Luo Z.H."/>
            <person name="Li M."/>
        </authorList>
    </citation>
    <scope>NUCLEOTIDE SEQUENCE [LARGE SCALE GENOMIC DNA]</scope>
    <source>
        <strain evidence="3">SpSt-767</strain>
    </source>
</reference>
<protein>
    <submittedName>
        <fullName evidence="3">Cysteine hydrolase</fullName>
    </submittedName>
</protein>
<evidence type="ECO:0000313" key="3">
    <source>
        <dbReference type="EMBL" id="HHS29044.1"/>
    </source>
</evidence>
<dbReference type="SUPFAM" id="SSF52499">
    <property type="entry name" value="Isochorismatase-like hydrolases"/>
    <property type="match status" value="1"/>
</dbReference>
<dbReference type="PANTHER" id="PTHR43540:SF10">
    <property type="entry name" value="ISOCHORISMATASE"/>
    <property type="match status" value="1"/>
</dbReference>
<name>A0A7V6A2L2_9BACT</name>
<dbReference type="GO" id="GO:0016787">
    <property type="term" value="F:hydrolase activity"/>
    <property type="evidence" value="ECO:0007669"/>
    <property type="project" value="UniProtKB-KW"/>
</dbReference>
<dbReference type="AlphaFoldDB" id="A0A7V6A2L2"/>
<dbReference type="Pfam" id="PF00857">
    <property type="entry name" value="Isochorismatase"/>
    <property type="match status" value="1"/>
</dbReference>
<evidence type="ECO:0000259" key="2">
    <source>
        <dbReference type="Pfam" id="PF00857"/>
    </source>
</evidence>
<feature type="domain" description="Isochorismatase-like" evidence="2">
    <location>
        <begin position="4"/>
        <end position="171"/>
    </location>
</feature>
<organism evidence="3">
    <name type="scientific">Desulfobacca acetoxidans</name>
    <dbReference type="NCBI Taxonomy" id="60893"/>
    <lineage>
        <taxon>Bacteria</taxon>
        <taxon>Pseudomonadati</taxon>
        <taxon>Thermodesulfobacteriota</taxon>
        <taxon>Desulfobaccia</taxon>
        <taxon>Desulfobaccales</taxon>
        <taxon>Desulfobaccaceae</taxon>
        <taxon>Desulfobacca</taxon>
    </lineage>
</organism>
<dbReference type="InterPro" id="IPR050272">
    <property type="entry name" value="Isochorismatase-like_hydrls"/>
</dbReference>
<gene>
    <name evidence="3" type="ORF">ENV52_05010</name>
</gene>
<accession>A0A7V6A2L2</accession>
<dbReference type="CDD" id="cd00431">
    <property type="entry name" value="cysteine_hydrolases"/>
    <property type="match status" value="1"/>
</dbReference>
<evidence type="ECO:0000256" key="1">
    <source>
        <dbReference type="ARBA" id="ARBA00022801"/>
    </source>
</evidence>
<dbReference type="PANTHER" id="PTHR43540">
    <property type="entry name" value="PEROXYUREIDOACRYLATE/UREIDOACRYLATE AMIDOHYDROLASE-RELATED"/>
    <property type="match status" value="1"/>
</dbReference>
<comment type="caution">
    <text evidence="3">The sequence shown here is derived from an EMBL/GenBank/DDBJ whole genome shotgun (WGS) entry which is preliminary data.</text>
</comment>
<sequence>MGKAALVVTDMINDFIDPEGALSVGQAGRAIIPFIAYKVEETRSGGGVVIFACDAHDPADREFQQFKPHAVKNSWGSGIIAEIPYLAGDYRVDKTRYSALHNTNLEDILIREKVRRVELVGVCTSICIMFTAVSLLDREFHCRVYRDGVADFDPQAHLFALSHLQKLGVEVV</sequence>
<dbReference type="InterPro" id="IPR036380">
    <property type="entry name" value="Isochorismatase-like_sf"/>
</dbReference>
<keyword evidence="1 3" id="KW-0378">Hydrolase</keyword>
<dbReference type="EMBL" id="DTGR01000076">
    <property type="protein sequence ID" value="HHS29044.1"/>
    <property type="molecule type" value="Genomic_DNA"/>
</dbReference>
<proteinExistence type="predicted"/>
<dbReference type="InterPro" id="IPR000868">
    <property type="entry name" value="Isochorismatase-like_dom"/>
</dbReference>
<dbReference type="Gene3D" id="3.40.50.850">
    <property type="entry name" value="Isochorismatase-like"/>
    <property type="match status" value="1"/>
</dbReference>